<comment type="caution">
    <text evidence="2">The sequence shown here is derived from an EMBL/GenBank/DDBJ whole genome shotgun (WGS) entry which is preliminary data.</text>
</comment>
<dbReference type="PATRIC" id="fig|1384056.3.peg.1320"/>
<evidence type="ECO:0008006" key="4">
    <source>
        <dbReference type="Google" id="ProtNLM"/>
    </source>
</evidence>
<dbReference type="OrthoDB" id="6555107at2"/>
<evidence type="ECO:0000313" key="2">
    <source>
        <dbReference type="EMBL" id="KFN46452.1"/>
    </source>
</evidence>
<organism evidence="2 3">
    <name type="scientific">Arenimonas metalli CF5-1</name>
    <dbReference type="NCBI Taxonomy" id="1384056"/>
    <lineage>
        <taxon>Bacteria</taxon>
        <taxon>Pseudomonadati</taxon>
        <taxon>Pseudomonadota</taxon>
        <taxon>Gammaproteobacteria</taxon>
        <taxon>Lysobacterales</taxon>
        <taxon>Lysobacteraceae</taxon>
        <taxon>Arenimonas</taxon>
    </lineage>
</organism>
<dbReference type="RefSeq" id="WP_034211999.1">
    <property type="nucleotide sequence ID" value="NZ_AVCK01000016.1"/>
</dbReference>
<sequence length="251" mass="26313">MKTLVHFRACAATITAILAAAPAAAQEGATTGEWTGQVTPYVWGSGLGGTLTPFAGAPTVRIDKSFSEVLEDSDGAFFLSAFARRDRLVLLGDFSYAASSNEGVVPPGLPAEGSLRQTSLTLAAGWRVHEGERVAFDLLGGLRHWDVNAAVAVPLIGVARSPGDSFTDPIFAARANVSLSPRWSVIGYADVGGFGVGSDGTHQWLVVANYAGSDRWVFSAGLRALSVDYREGGTRVDARLAGPLVGASWRF</sequence>
<keyword evidence="1" id="KW-0732">Signal</keyword>
<evidence type="ECO:0000313" key="3">
    <source>
        <dbReference type="Proteomes" id="UP000029393"/>
    </source>
</evidence>
<dbReference type="AlphaFoldDB" id="A0A091B4L0"/>
<dbReference type="eggNOG" id="COG2067">
    <property type="taxonomic scope" value="Bacteria"/>
</dbReference>
<dbReference type="Proteomes" id="UP000029393">
    <property type="component" value="Unassembled WGS sequence"/>
</dbReference>
<gene>
    <name evidence="2" type="ORF">N787_10505</name>
</gene>
<accession>A0A091B4L0</accession>
<proteinExistence type="predicted"/>
<keyword evidence="3" id="KW-1185">Reference proteome</keyword>
<feature type="chain" id="PRO_5001871241" description="Outer membrane protein beta-barrel domain-containing protein" evidence="1">
    <location>
        <begin position="26"/>
        <end position="251"/>
    </location>
</feature>
<reference evidence="2 3" key="1">
    <citation type="submission" date="2013-09" db="EMBL/GenBank/DDBJ databases">
        <title>Genome sequencing of Arenimonas metalli.</title>
        <authorList>
            <person name="Chen F."/>
            <person name="Wang G."/>
        </authorList>
    </citation>
    <scope>NUCLEOTIDE SEQUENCE [LARGE SCALE GENOMIC DNA]</scope>
    <source>
        <strain evidence="2 3">CF5-1</strain>
    </source>
</reference>
<name>A0A091B4L0_9GAMM</name>
<dbReference type="STRING" id="1384056.N787_10505"/>
<feature type="signal peptide" evidence="1">
    <location>
        <begin position="1"/>
        <end position="25"/>
    </location>
</feature>
<evidence type="ECO:0000256" key="1">
    <source>
        <dbReference type="SAM" id="SignalP"/>
    </source>
</evidence>
<dbReference type="EMBL" id="AVCK01000016">
    <property type="protein sequence ID" value="KFN46452.1"/>
    <property type="molecule type" value="Genomic_DNA"/>
</dbReference>
<protein>
    <recommendedName>
        <fullName evidence="4">Outer membrane protein beta-barrel domain-containing protein</fullName>
    </recommendedName>
</protein>